<gene>
    <name evidence="1" type="ORF">SAMN05421779_102411</name>
</gene>
<dbReference type="SUPFAM" id="SSF53448">
    <property type="entry name" value="Nucleotide-diphospho-sugar transferases"/>
    <property type="match status" value="1"/>
</dbReference>
<name>A0A1N7JPE2_9PROT</name>
<dbReference type="GO" id="GO:0005829">
    <property type="term" value="C:cytosol"/>
    <property type="evidence" value="ECO:0007669"/>
    <property type="project" value="TreeGrafter"/>
</dbReference>
<reference evidence="1 2" key="1">
    <citation type="submission" date="2017-01" db="EMBL/GenBank/DDBJ databases">
        <authorList>
            <person name="Mah S.A."/>
            <person name="Swanson W.J."/>
            <person name="Moy G.W."/>
            <person name="Vacquier V.D."/>
        </authorList>
    </citation>
    <scope>NUCLEOTIDE SEQUENCE [LARGE SCALE GENOMIC DNA]</scope>
    <source>
        <strain evidence="1 2">DSM 11589</strain>
    </source>
</reference>
<dbReference type="InterPro" id="IPR029044">
    <property type="entry name" value="Nucleotide-diphossugar_trans"/>
</dbReference>
<dbReference type="PANTHER" id="PTHR42866">
    <property type="entry name" value="3-DEOXY-MANNO-OCTULOSONATE CYTIDYLYLTRANSFERASE"/>
    <property type="match status" value="1"/>
</dbReference>
<dbReference type="CDD" id="cd02518">
    <property type="entry name" value="GT2_SpsF"/>
    <property type="match status" value="1"/>
</dbReference>
<dbReference type="EMBL" id="FTOA01000002">
    <property type="protein sequence ID" value="SIS51190.1"/>
    <property type="molecule type" value="Genomic_DNA"/>
</dbReference>
<dbReference type="Proteomes" id="UP000185678">
    <property type="component" value="Unassembled WGS sequence"/>
</dbReference>
<sequence length="254" mass="28560">MQGATEPDRDGLRWAVVVQARMGSTRLPGKVLADLAGRPALVRQIERIWRTPGVQQVIVATSTLPQDDAIADLCADLPQVDVFRGSEQDVLSRYTDIVHQYDLDAVMRLTGDCPLIDPDVLSLIWQAFLATPGTDFASNCHPRTFPHGFDCEVASRRAMDVAAAEAVSPMHREHVMPFIWSQPERFRQINVTAADPDHVSLRLTLDYPEDLELIRAVYEGLYPHKPDFRFADIVLFLQTHPQIAALNRQHILFS</sequence>
<dbReference type="PANTHER" id="PTHR42866:SF1">
    <property type="entry name" value="SPORE COAT POLYSACCHARIDE BIOSYNTHESIS PROTEIN SPSF"/>
    <property type="match status" value="1"/>
</dbReference>
<dbReference type="Gene3D" id="3.90.550.10">
    <property type="entry name" value="Spore Coat Polysaccharide Biosynthesis Protein SpsA, Chain A"/>
    <property type="match status" value="1"/>
</dbReference>
<keyword evidence="2" id="KW-1185">Reference proteome</keyword>
<evidence type="ECO:0000313" key="2">
    <source>
        <dbReference type="Proteomes" id="UP000185678"/>
    </source>
</evidence>
<dbReference type="AlphaFoldDB" id="A0A1N7JPE2"/>
<dbReference type="Pfam" id="PF02348">
    <property type="entry name" value="CTP_transf_3"/>
    <property type="match status" value="1"/>
</dbReference>
<accession>A0A1N7JPE2</accession>
<protein>
    <submittedName>
        <fullName evidence="1">Spore coat polysaccharide biosynthesis protein SpsF</fullName>
    </submittedName>
</protein>
<dbReference type="STRING" id="80876.SAMN05421779_102411"/>
<proteinExistence type="predicted"/>
<evidence type="ECO:0000313" key="1">
    <source>
        <dbReference type="EMBL" id="SIS51190.1"/>
    </source>
</evidence>
<organism evidence="1 2">
    <name type="scientific">Insolitispirillum peregrinum</name>
    <dbReference type="NCBI Taxonomy" id="80876"/>
    <lineage>
        <taxon>Bacteria</taxon>
        <taxon>Pseudomonadati</taxon>
        <taxon>Pseudomonadota</taxon>
        <taxon>Alphaproteobacteria</taxon>
        <taxon>Rhodospirillales</taxon>
        <taxon>Novispirillaceae</taxon>
        <taxon>Insolitispirillum</taxon>
    </lineage>
</organism>
<dbReference type="InterPro" id="IPR003329">
    <property type="entry name" value="Cytidylyl_trans"/>
</dbReference>